<dbReference type="Proteomes" id="UP000316659">
    <property type="component" value="Unassembled WGS sequence"/>
</dbReference>
<name>A0A4Y4E1U8_CELCE</name>
<dbReference type="EMBL" id="BJNZ01000007">
    <property type="protein sequence ID" value="GED09538.1"/>
    <property type="molecule type" value="Genomic_DNA"/>
</dbReference>
<gene>
    <name evidence="2" type="ORF">CCE02nite_15370</name>
</gene>
<protein>
    <recommendedName>
        <fullName evidence="4">Type IV toxin-antitoxin system AbiEi family antitoxin domain-containing protein</fullName>
    </recommendedName>
</protein>
<organism evidence="2 3">
    <name type="scientific">Cellulosimicrobium cellulans</name>
    <name type="common">Arthrobacter luteus</name>
    <dbReference type="NCBI Taxonomy" id="1710"/>
    <lineage>
        <taxon>Bacteria</taxon>
        <taxon>Bacillati</taxon>
        <taxon>Actinomycetota</taxon>
        <taxon>Actinomycetes</taxon>
        <taxon>Micrococcales</taxon>
        <taxon>Promicromonosporaceae</taxon>
        <taxon>Cellulosimicrobium</taxon>
    </lineage>
</organism>
<keyword evidence="1" id="KW-1133">Transmembrane helix</keyword>
<proteinExistence type="predicted"/>
<evidence type="ECO:0000256" key="1">
    <source>
        <dbReference type="SAM" id="Phobius"/>
    </source>
</evidence>
<sequence length="331" mass="35926">MRAGLVRQCDLDMPARTLVPDEALRIASRQESLITTGQCRDAGVSPDVLRRLLRTGSWSHVTRGVHDTEPAPVASRPTDHRRRRAAWAALLAFGPEAIAVGSCALALLGVAGLPARVVPQATLPGARSLESRDGIRLRMFDDGMTVMRVGGRYVAAPEWALAQAVPELDRPWAVSVMDSALHLGLLSSDGLARAHDHARGRRRVARTHSWWELADGRSESPLETWVRLDCVDGGVPPDMLQVPLVGSSGRERRGDLGWRLDDGRWVVAEADGAEFHDTPSAAFADRERHNDLVTADVAALLRLTSSDARVPGRSATTVRRALLAAGRRRTA</sequence>
<evidence type="ECO:0008006" key="4">
    <source>
        <dbReference type="Google" id="ProtNLM"/>
    </source>
</evidence>
<keyword evidence="1" id="KW-0812">Transmembrane</keyword>
<feature type="transmembrane region" description="Helical" evidence="1">
    <location>
        <begin position="85"/>
        <end position="113"/>
    </location>
</feature>
<comment type="caution">
    <text evidence="2">The sequence shown here is derived from an EMBL/GenBank/DDBJ whole genome shotgun (WGS) entry which is preliminary data.</text>
</comment>
<accession>A0A4Y4E1U8</accession>
<reference evidence="2 3" key="1">
    <citation type="submission" date="2019-06" db="EMBL/GenBank/DDBJ databases">
        <title>Whole genome shotgun sequence of Cellulosimicrobium cellulans NBRC 15516.</title>
        <authorList>
            <person name="Hosoyama A."/>
            <person name="Uohara A."/>
            <person name="Ohji S."/>
            <person name="Ichikawa N."/>
        </authorList>
    </citation>
    <scope>NUCLEOTIDE SEQUENCE [LARGE SCALE GENOMIC DNA]</scope>
    <source>
        <strain evidence="2 3">NBRC 15516</strain>
    </source>
</reference>
<dbReference type="AlphaFoldDB" id="A0A4Y4E1U8"/>
<evidence type="ECO:0000313" key="2">
    <source>
        <dbReference type="EMBL" id="GED09538.1"/>
    </source>
</evidence>
<keyword evidence="1" id="KW-0472">Membrane</keyword>
<evidence type="ECO:0000313" key="3">
    <source>
        <dbReference type="Proteomes" id="UP000316659"/>
    </source>
</evidence>